<comment type="caution">
    <text evidence="1">The sequence shown here is derived from an EMBL/GenBank/DDBJ whole genome shotgun (WGS) entry which is preliminary data.</text>
</comment>
<protein>
    <submittedName>
        <fullName evidence="1">Uncharacterized protein</fullName>
    </submittedName>
</protein>
<proteinExistence type="predicted"/>
<dbReference type="Proteomes" id="UP000006468">
    <property type="component" value="Chromosome"/>
</dbReference>
<evidence type="ECO:0000313" key="1">
    <source>
        <dbReference type="EMBL" id="EFG84565.1"/>
    </source>
</evidence>
<evidence type="ECO:0000313" key="2">
    <source>
        <dbReference type="Proteomes" id="UP000006468"/>
    </source>
</evidence>
<dbReference type="HOGENOM" id="CLU_2734756_0_0_5"/>
<name>D5QE84_NOVHA</name>
<sequence>MDGKESMVMGIQPDFSFQGTGFHKPNLPHCMRLVRDFMALGAGYCTRPAAVLLTGHRASKRYIYIMIYPKA</sequence>
<accession>D5QE84</accession>
<dbReference type="AlphaFoldDB" id="D5QE84"/>
<reference evidence="1 2" key="1">
    <citation type="journal article" date="2010" name="J. Bacteriol.">
        <title>Genome sequence of a cellulose-producing bacterium, Gluconacetobacter hansenii ATCC 23769.</title>
        <authorList>
            <person name="Iyer P.R."/>
            <person name="Geib S.M."/>
            <person name="Catchmark J."/>
            <person name="Kao T.H."/>
            <person name="Tien M."/>
        </authorList>
    </citation>
    <scope>NUCLEOTIDE SEQUENCE [LARGE SCALE GENOMIC DNA]</scope>
    <source>
        <strain evidence="1 2">ATCC 23769</strain>
    </source>
</reference>
<organism evidence="1 2">
    <name type="scientific">Novacetimonas hansenii ATCC 23769</name>
    <dbReference type="NCBI Taxonomy" id="714995"/>
    <lineage>
        <taxon>Bacteria</taxon>
        <taxon>Pseudomonadati</taxon>
        <taxon>Pseudomonadota</taxon>
        <taxon>Alphaproteobacteria</taxon>
        <taxon>Acetobacterales</taxon>
        <taxon>Acetobacteraceae</taxon>
        <taxon>Novacetimonas</taxon>
    </lineage>
</organism>
<dbReference type="EMBL" id="ADTV01000030">
    <property type="protein sequence ID" value="EFG84565.1"/>
    <property type="molecule type" value="Genomic_DNA"/>
</dbReference>
<gene>
    <name evidence="1" type="ORF">GXY_07245</name>
</gene>